<dbReference type="InterPro" id="IPR058106">
    <property type="entry name" value="Slr1339"/>
</dbReference>
<dbReference type="Pfam" id="PF26643">
    <property type="entry name" value="Slr1339"/>
    <property type="match status" value="1"/>
</dbReference>
<dbReference type="Proteomes" id="UP000441797">
    <property type="component" value="Unassembled WGS sequence"/>
</dbReference>
<gene>
    <name evidence="1" type="ORF">BWI75_24900</name>
</gene>
<reference evidence="1 2" key="1">
    <citation type="journal article" date="2019" name="Front. Microbiol.">
        <title>Genomic Features for Desiccation Tolerance and Sugar Biosynthesis in the Extremophile Gloeocapsopsis sp. UTEX B3054.</title>
        <authorList>
            <person name="Urrejola C."/>
            <person name="Alcorta J."/>
            <person name="Salas L."/>
            <person name="Vasquez M."/>
            <person name="Polz M.F."/>
            <person name="Vicuna R."/>
            <person name="Diez B."/>
        </authorList>
    </citation>
    <scope>NUCLEOTIDE SEQUENCE [LARGE SCALE GENOMIC DNA]</scope>
    <source>
        <strain evidence="1 2">1H9</strain>
    </source>
</reference>
<comment type="caution">
    <text evidence="1">The sequence shown here is derived from an EMBL/GenBank/DDBJ whole genome shotgun (WGS) entry which is preliminary data.</text>
</comment>
<evidence type="ECO:0000313" key="1">
    <source>
        <dbReference type="EMBL" id="MUL39422.1"/>
    </source>
</evidence>
<dbReference type="EMBL" id="NAPY01000080">
    <property type="protein sequence ID" value="MUL39422.1"/>
    <property type="molecule type" value="Genomic_DNA"/>
</dbReference>
<dbReference type="NCBIfam" id="NF047397">
    <property type="entry name" value="slr1339_fam"/>
    <property type="match status" value="1"/>
</dbReference>
<organism evidence="1 2">
    <name type="scientific">Gloeocapsopsis dulcis AAB1 = 1H9</name>
    <dbReference type="NCBI Taxonomy" id="1433147"/>
    <lineage>
        <taxon>Bacteria</taxon>
        <taxon>Bacillati</taxon>
        <taxon>Cyanobacteriota</taxon>
        <taxon>Cyanophyceae</taxon>
        <taxon>Oscillatoriophycideae</taxon>
        <taxon>Chroococcales</taxon>
        <taxon>Chroococcaceae</taxon>
        <taxon>Gloeocapsopsis</taxon>
        <taxon>Gloeocapsopsis dulcis</taxon>
    </lineage>
</organism>
<protein>
    <submittedName>
        <fullName evidence="1">Uncharacterized protein</fullName>
    </submittedName>
</protein>
<dbReference type="OrthoDB" id="425925at2"/>
<sequence length="106" mass="12025">MDELDKLLAVIDARPQQKTPAPVDKYTVQLTSDIERLLSAVKTDYAQKDRELERYKAKEMEKQAIAWLKTLEPLSSEGLWFEQFAAKYSSKVAAAVDYLRSLSGNA</sequence>
<proteinExistence type="predicted"/>
<dbReference type="AlphaFoldDB" id="A0A6N8G3V5"/>
<name>A0A6N8G3V5_9CHRO</name>
<evidence type="ECO:0000313" key="2">
    <source>
        <dbReference type="Proteomes" id="UP000441797"/>
    </source>
</evidence>
<keyword evidence="2" id="KW-1185">Reference proteome</keyword>
<accession>A0A6N8G3V5</accession>
<dbReference type="RefSeq" id="WP_105221412.1">
    <property type="nucleotide sequence ID" value="NZ_CAWNSU010000091.1"/>
</dbReference>